<comment type="similarity">
    <text evidence="1">Belongs to the LysR transcriptional regulatory family.</text>
</comment>
<accession>A0ABV7TDK6</accession>
<keyword evidence="2" id="KW-0805">Transcription regulation</keyword>
<feature type="domain" description="HTH lysR-type" evidence="5">
    <location>
        <begin position="16"/>
        <end position="73"/>
    </location>
</feature>
<keyword evidence="4" id="KW-0804">Transcription</keyword>
<dbReference type="PANTHER" id="PTHR30427">
    <property type="entry name" value="TRANSCRIPTIONAL ACTIVATOR PROTEIN LYSR"/>
    <property type="match status" value="1"/>
</dbReference>
<evidence type="ECO:0000256" key="2">
    <source>
        <dbReference type="ARBA" id="ARBA00023015"/>
    </source>
</evidence>
<evidence type="ECO:0000259" key="5">
    <source>
        <dbReference type="PROSITE" id="PS50931"/>
    </source>
</evidence>
<evidence type="ECO:0000313" key="7">
    <source>
        <dbReference type="Proteomes" id="UP001595629"/>
    </source>
</evidence>
<dbReference type="InterPro" id="IPR000847">
    <property type="entry name" value="LysR_HTH_N"/>
</dbReference>
<dbReference type="Gene3D" id="1.10.10.10">
    <property type="entry name" value="Winged helix-like DNA-binding domain superfamily/Winged helix DNA-binding domain"/>
    <property type="match status" value="1"/>
</dbReference>
<dbReference type="Pfam" id="PF03466">
    <property type="entry name" value="LysR_substrate"/>
    <property type="match status" value="1"/>
</dbReference>
<keyword evidence="3" id="KW-0238">DNA-binding</keyword>
<proteinExistence type="inferred from homology"/>
<dbReference type="EMBL" id="JBHRXI010000006">
    <property type="protein sequence ID" value="MFC3613647.1"/>
    <property type="molecule type" value="Genomic_DNA"/>
</dbReference>
<dbReference type="SUPFAM" id="SSF46785">
    <property type="entry name" value="Winged helix' DNA-binding domain"/>
    <property type="match status" value="1"/>
</dbReference>
<dbReference type="RefSeq" id="WP_386734834.1">
    <property type="nucleotide sequence ID" value="NZ_JBHRXI010000006.1"/>
</dbReference>
<comment type="caution">
    <text evidence="6">The sequence shown here is derived from an EMBL/GenBank/DDBJ whole genome shotgun (WGS) entry which is preliminary data.</text>
</comment>
<evidence type="ECO:0000256" key="3">
    <source>
        <dbReference type="ARBA" id="ARBA00023125"/>
    </source>
</evidence>
<gene>
    <name evidence="6" type="ORF">ACFORG_07725</name>
</gene>
<evidence type="ECO:0000256" key="1">
    <source>
        <dbReference type="ARBA" id="ARBA00009437"/>
    </source>
</evidence>
<protein>
    <submittedName>
        <fullName evidence="6">LysR family transcriptional regulator</fullName>
    </submittedName>
</protein>
<dbReference type="InterPro" id="IPR036390">
    <property type="entry name" value="WH_DNA-bd_sf"/>
</dbReference>
<sequence>MIDDPAPGASLRSTRISLTQLEAFQAVVQAGSFTRAAALLGKSQPAVSRLIATLSDSVGVRLFDRDGAQVTPTAEARLLLTEAGRVLQSAAGFEQLSRDISDRQAGHLRIACLPGFATVHLPGVLARFLEQRPNVEVTLEPDRPERILDWIVRGECDLALTAYFAGHPAVDATRVNMRTACILPPGHAAADKAEIVPADLRSDRLIHTLRDDPFYTEVMTAFEQCGVTPKGGVETRQFGTACRLVADGIGVSIVSELDAAEYAWTGLVSRPFFPRVVHNLDILRSRLSPVSMIALEFEDLFLRSLDPFRARPGLF</sequence>
<dbReference type="PROSITE" id="PS50931">
    <property type="entry name" value="HTH_LYSR"/>
    <property type="match status" value="1"/>
</dbReference>
<organism evidence="6 7">
    <name type="scientific">Lutimaribacter marinistellae</name>
    <dbReference type="NCBI Taxonomy" id="1820329"/>
    <lineage>
        <taxon>Bacteria</taxon>
        <taxon>Pseudomonadati</taxon>
        <taxon>Pseudomonadota</taxon>
        <taxon>Alphaproteobacteria</taxon>
        <taxon>Rhodobacterales</taxon>
        <taxon>Roseobacteraceae</taxon>
        <taxon>Lutimaribacter</taxon>
    </lineage>
</organism>
<name>A0ABV7TDK6_9RHOB</name>
<reference evidence="7" key="1">
    <citation type="journal article" date="2019" name="Int. J. Syst. Evol. Microbiol.">
        <title>The Global Catalogue of Microorganisms (GCM) 10K type strain sequencing project: providing services to taxonomists for standard genome sequencing and annotation.</title>
        <authorList>
            <consortium name="The Broad Institute Genomics Platform"/>
            <consortium name="The Broad Institute Genome Sequencing Center for Infectious Disease"/>
            <person name="Wu L."/>
            <person name="Ma J."/>
        </authorList>
    </citation>
    <scope>NUCLEOTIDE SEQUENCE [LARGE SCALE GENOMIC DNA]</scope>
    <source>
        <strain evidence="7">KCTC 42911</strain>
    </source>
</reference>
<keyword evidence="7" id="KW-1185">Reference proteome</keyword>
<dbReference type="Pfam" id="PF00126">
    <property type="entry name" value="HTH_1"/>
    <property type="match status" value="1"/>
</dbReference>
<evidence type="ECO:0000313" key="6">
    <source>
        <dbReference type="EMBL" id="MFC3613647.1"/>
    </source>
</evidence>
<dbReference type="PRINTS" id="PR00039">
    <property type="entry name" value="HTHLYSR"/>
</dbReference>
<dbReference type="InterPro" id="IPR036388">
    <property type="entry name" value="WH-like_DNA-bd_sf"/>
</dbReference>
<dbReference type="Proteomes" id="UP001595629">
    <property type="component" value="Unassembled WGS sequence"/>
</dbReference>
<dbReference type="SUPFAM" id="SSF53850">
    <property type="entry name" value="Periplasmic binding protein-like II"/>
    <property type="match status" value="1"/>
</dbReference>
<evidence type="ECO:0000256" key="4">
    <source>
        <dbReference type="ARBA" id="ARBA00023163"/>
    </source>
</evidence>
<dbReference type="PANTHER" id="PTHR30427:SF1">
    <property type="entry name" value="TRANSCRIPTIONAL ACTIVATOR PROTEIN LYSR"/>
    <property type="match status" value="1"/>
</dbReference>
<dbReference type="InterPro" id="IPR005119">
    <property type="entry name" value="LysR_subst-bd"/>
</dbReference>
<dbReference type="Gene3D" id="3.40.190.290">
    <property type="match status" value="1"/>
</dbReference>